<accession>A0ABZ1X6P4</accession>
<keyword evidence="3" id="KW-1185">Reference proteome</keyword>
<dbReference type="RefSeq" id="WP_329270276.1">
    <property type="nucleotide sequence ID" value="NZ_CP109011.1"/>
</dbReference>
<evidence type="ECO:0000313" key="2">
    <source>
        <dbReference type="EMBL" id="WUT47801.1"/>
    </source>
</evidence>
<dbReference type="EMBL" id="CP109011">
    <property type="protein sequence ID" value="WUT47801.1"/>
    <property type="molecule type" value="Genomic_DNA"/>
</dbReference>
<organism evidence="2 3">
    <name type="scientific">Streptomyces pseudovenezuelae</name>
    <dbReference type="NCBI Taxonomy" id="67350"/>
    <lineage>
        <taxon>Bacteria</taxon>
        <taxon>Bacillati</taxon>
        <taxon>Actinomycetota</taxon>
        <taxon>Actinomycetes</taxon>
        <taxon>Kitasatosporales</taxon>
        <taxon>Streptomycetaceae</taxon>
        <taxon>Streptomyces</taxon>
        <taxon>Streptomyces aurantiacus group</taxon>
    </lineage>
</organism>
<sequence length="55" mass="5709">MPHDRLLPVTVLSGSLGAPDEDRPPVDPFPAWEAYGVGDTCAHEAAQADAHAAVS</sequence>
<evidence type="ECO:0000256" key="1">
    <source>
        <dbReference type="SAM" id="MobiDB-lite"/>
    </source>
</evidence>
<reference evidence="2" key="1">
    <citation type="submission" date="2022-10" db="EMBL/GenBank/DDBJ databases">
        <title>The complete genomes of actinobacterial strains from the NBC collection.</title>
        <authorList>
            <person name="Joergensen T.S."/>
            <person name="Alvarez Arevalo M."/>
            <person name="Sterndorff E.B."/>
            <person name="Faurdal D."/>
            <person name="Vuksanovic O."/>
            <person name="Mourched A.-S."/>
            <person name="Charusanti P."/>
            <person name="Shaw S."/>
            <person name="Blin K."/>
            <person name="Weber T."/>
        </authorList>
    </citation>
    <scope>NUCLEOTIDE SEQUENCE</scope>
    <source>
        <strain evidence="2">NBC_00686</strain>
    </source>
</reference>
<gene>
    <name evidence="2" type="ORF">OG929_38235</name>
</gene>
<feature type="region of interest" description="Disordered" evidence="1">
    <location>
        <begin position="9"/>
        <end position="28"/>
    </location>
</feature>
<dbReference type="Proteomes" id="UP001432168">
    <property type="component" value="Chromosome"/>
</dbReference>
<name>A0ABZ1X6P4_9ACTN</name>
<proteinExistence type="predicted"/>
<evidence type="ECO:0000313" key="3">
    <source>
        <dbReference type="Proteomes" id="UP001432168"/>
    </source>
</evidence>
<protein>
    <submittedName>
        <fullName evidence="2">Uncharacterized protein</fullName>
    </submittedName>
</protein>